<evidence type="ECO:0000313" key="2">
    <source>
        <dbReference type="EMBL" id="AUD05554.1"/>
    </source>
</evidence>
<dbReference type="OrthoDB" id="9811934at2"/>
<dbReference type="PANTHER" id="PTHR42754">
    <property type="entry name" value="ENDOGLUCANASE"/>
    <property type="match status" value="1"/>
</dbReference>
<gene>
    <name evidence="2" type="ORF">CWM47_29150</name>
</gene>
<name>A0A2K8Z6T8_9BACT</name>
<keyword evidence="1" id="KW-1133">Transmembrane helix</keyword>
<evidence type="ECO:0000313" key="3">
    <source>
        <dbReference type="Proteomes" id="UP000232883"/>
    </source>
</evidence>
<keyword evidence="1" id="KW-0812">Transmembrane</keyword>
<accession>A0A2K8Z6T8</accession>
<proteinExistence type="predicted"/>
<dbReference type="EMBL" id="CP025096">
    <property type="protein sequence ID" value="AUD05554.1"/>
    <property type="molecule type" value="Genomic_DNA"/>
</dbReference>
<dbReference type="KEGG" id="spir:CWM47_29150"/>
<organism evidence="2 3">
    <name type="scientific">Spirosoma pollinicola</name>
    <dbReference type="NCBI Taxonomy" id="2057025"/>
    <lineage>
        <taxon>Bacteria</taxon>
        <taxon>Pseudomonadati</taxon>
        <taxon>Bacteroidota</taxon>
        <taxon>Cytophagia</taxon>
        <taxon>Cytophagales</taxon>
        <taxon>Cytophagaceae</taxon>
        <taxon>Spirosoma</taxon>
    </lineage>
</organism>
<protein>
    <recommendedName>
        <fullName evidence="4">T9SS C-terminal target domain-containing protein</fullName>
    </recommendedName>
</protein>
<feature type="transmembrane region" description="Helical" evidence="1">
    <location>
        <begin position="12"/>
        <end position="30"/>
    </location>
</feature>
<dbReference type="RefSeq" id="WP_100992107.1">
    <property type="nucleotide sequence ID" value="NZ_CP025096.1"/>
</dbReference>
<evidence type="ECO:0000256" key="1">
    <source>
        <dbReference type="SAM" id="Phobius"/>
    </source>
</evidence>
<dbReference type="PANTHER" id="PTHR42754:SF1">
    <property type="entry name" value="LIPOPROTEIN"/>
    <property type="match status" value="1"/>
</dbReference>
<keyword evidence="1" id="KW-0472">Membrane</keyword>
<keyword evidence="3" id="KW-1185">Reference proteome</keyword>
<dbReference type="AlphaFoldDB" id="A0A2K8Z6T8"/>
<dbReference type="Proteomes" id="UP000232883">
    <property type="component" value="Chromosome"/>
</dbReference>
<sequence>MITSSILQSKGLWVIYYRILWLILVVSVHIEAQPVRQWDKTFGRSQNDFLSVTLPTADGGYLLGGVSFETPYFDDHESGNFWLVKVGKDGNKQWDKLLNTQGQKNLKTLLATTDGGYLVGGDALPFINGDKNAFGAMWLIKIDASGNKLWDKAYEGIKLPPGPFGYMYGTYSIYGSMIATADGGYLLGGSCASGVGGDKTQPSKGSYDYWILKLDANGNKQWDKVFGGNKDDLLVSVLASADGGYVLGGNSNSDAVGDKTDPSRDGSSYFDYWVIKIDVNGIKQWDKTYGGKSYENLLAFITTPDGGYLLGGDSTSGVSGDKTQSNRGGFDYWVVKLDANGIKQWDKTLGGNYYDTFGGFTPTPDGGYLIGGSSVSDISGDVTAPRITYADSFDYWIVKLSSTGTKLWDKKYGGATYNHLATLMTTSDGGYLVGGTSSSGVYGDKSQPSQGGTDYWLLKLKDCQLPTNCIIITIKKIKTAR</sequence>
<reference evidence="2 3" key="1">
    <citation type="submission" date="2017-11" db="EMBL/GenBank/DDBJ databases">
        <title>Taxonomic description and genome sequences of Spirosoma HA7 sp. nov., isolated from pollen microhabitat of Corylus avellana.</title>
        <authorList>
            <person name="Ambika Manirajan B."/>
            <person name="Suarez C."/>
            <person name="Ratering S."/>
            <person name="Geissler-Plaum R."/>
            <person name="Cardinale M."/>
            <person name="Sylvia S."/>
        </authorList>
    </citation>
    <scope>NUCLEOTIDE SEQUENCE [LARGE SCALE GENOMIC DNA]</scope>
    <source>
        <strain evidence="2 3">HA7</strain>
    </source>
</reference>
<evidence type="ECO:0008006" key="4">
    <source>
        <dbReference type="Google" id="ProtNLM"/>
    </source>
</evidence>